<keyword evidence="3" id="KW-1185">Reference proteome</keyword>
<dbReference type="InterPro" id="IPR041078">
    <property type="entry name" value="Plavaka"/>
</dbReference>
<organism evidence="2 3">
    <name type="scientific">Coprinellus micaceus</name>
    <name type="common">Glistening ink-cap mushroom</name>
    <name type="synonym">Coprinus micaceus</name>
    <dbReference type="NCBI Taxonomy" id="71717"/>
    <lineage>
        <taxon>Eukaryota</taxon>
        <taxon>Fungi</taxon>
        <taxon>Dikarya</taxon>
        <taxon>Basidiomycota</taxon>
        <taxon>Agaricomycotina</taxon>
        <taxon>Agaricomycetes</taxon>
        <taxon>Agaricomycetidae</taxon>
        <taxon>Agaricales</taxon>
        <taxon>Agaricineae</taxon>
        <taxon>Psathyrellaceae</taxon>
        <taxon>Coprinellus</taxon>
    </lineage>
</organism>
<dbReference type="Proteomes" id="UP000298030">
    <property type="component" value="Unassembled WGS sequence"/>
</dbReference>
<comment type="caution">
    <text evidence="2">The sequence shown here is derived from an EMBL/GenBank/DDBJ whole genome shotgun (WGS) entry which is preliminary data.</text>
</comment>
<reference evidence="2 3" key="1">
    <citation type="journal article" date="2019" name="Nat. Ecol. Evol.">
        <title>Megaphylogeny resolves global patterns of mushroom evolution.</title>
        <authorList>
            <person name="Varga T."/>
            <person name="Krizsan K."/>
            <person name="Foldi C."/>
            <person name="Dima B."/>
            <person name="Sanchez-Garcia M."/>
            <person name="Sanchez-Ramirez S."/>
            <person name="Szollosi G.J."/>
            <person name="Szarkandi J.G."/>
            <person name="Papp V."/>
            <person name="Albert L."/>
            <person name="Andreopoulos W."/>
            <person name="Angelini C."/>
            <person name="Antonin V."/>
            <person name="Barry K.W."/>
            <person name="Bougher N.L."/>
            <person name="Buchanan P."/>
            <person name="Buyck B."/>
            <person name="Bense V."/>
            <person name="Catcheside P."/>
            <person name="Chovatia M."/>
            <person name="Cooper J."/>
            <person name="Damon W."/>
            <person name="Desjardin D."/>
            <person name="Finy P."/>
            <person name="Geml J."/>
            <person name="Haridas S."/>
            <person name="Hughes K."/>
            <person name="Justo A."/>
            <person name="Karasinski D."/>
            <person name="Kautmanova I."/>
            <person name="Kiss B."/>
            <person name="Kocsube S."/>
            <person name="Kotiranta H."/>
            <person name="LaButti K.M."/>
            <person name="Lechner B.E."/>
            <person name="Liimatainen K."/>
            <person name="Lipzen A."/>
            <person name="Lukacs Z."/>
            <person name="Mihaltcheva S."/>
            <person name="Morgado L.N."/>
            <person name="Niskanen T."/>
            <person name="Noordeloos M.E."/>
            <person name="Ohm R.A."/>
            <person name="Ortiz-Santana B."/>
            <person name="Ovrebo C."/>
            <person name="Racz N."/>
            <person name="Riley R."/>
            <person name="Savchenko A."/>
            <person name="Shiryaev A."/>
            <person name="Soop K."/>
            <person name="Spirin V."/>
            <person name="Szebenyi C."/>
            <person name="Tomsovsky M."/>
            <person name="Tulloss R.E."/>
            <person name="Uehling J."/>
            <person name="Grigoriev I.V."/>
            <person name="Vagvolgyi C."/>
            <person name="Papp T."/>
            <person name="Martin F.M."/>
            <person name="Miettinen O."/>
            <person name="Hibbett D.S."/>
            <person name="Nagy L.G."/>
        </authorList>
    </citation>
    <scope>NUCLEOTIDE SEQUENCE [LARGE SCALE GENOMIC DNA]</scope>
    <source>
        <strain evidence="2 3">FP101781</strain>
    </source>
</reference>
<feature type="region of interest" description="Disordered" evidence="1">
    <location>
        <begin position="665"/>
        <end position="694"/>
    </location>
</feature>
<proteinExistence type="predicted"/>
<sequence>MFGLATESPPPSSPPSDPATSPLTTPEVQRLTVLQDSVWKSSKPNGFQLYKAYWTLENRPHDPDLFLRASDLREDEDDRLATLQVSLPHKAAPTIHNPYYPFPNWSSYKIGEWYWRDGSEKSRESFQQLIDIICDDDFSTAEVGRTNWKQVDNALASSQFDDTFGFEQSQWAEDGTSWKTSSITVSVPFNSTSLKSGPRPFVVENFRFRPLIPLIRAKLRDAQASEHFHIVPSELWWLRKDPDGDSEDRVRVYGDLYHSEAFLEEYRAIQLLPPEDKEDHLPRCLVAMMFASDDTMLASFGNAKLWPGYLHFGNESKYRRGRTSLKLLEEVAYFQYLPDSFNDWYIQVSGKNTVGDDILRHVKRELFHGQWKTLLDDEFIHAYEHGLVVDCPDGGRRRFYPRIMTYSADYPERVKVVGIRNIGDYPCARCLVPLSAIPQMGSPDDRFNRTSKRRVDDAKRRKNVTDARAFVYKKDYAVGANVVEDLLKPTSLVVAQNAFSDKLSALGFDLYNMIAPDILHEVEIGVWKDLFLHLLRLLEAVGVGNMDALNSRFRQIPSFGRDTIRRFPHNVSAMKQLGARDFEDLLQCSLPAFEGLFPGDHDSRVQDVLFSMAHWHALAKLRMHTDLSLEVLDQWTSILGDCCRDFIALTCSAFKTRELKREYEARKRREASKTQSKAKPQKQKRPLASTSLGRRARTWNIATPKFHALGDVVPYIKRFGTTDSYSTQWSESHHRFPKARYRRTNKKNVDRQLSQIQTRQARIKKLRAQVHPSKEEVDPSHPWTVPDSSDPQYFIGKSQNQPVNLSHFLRLNASDPATTEFLSRLKRHLFPRIIEALAQEVAANEPQYPDTALPTLRAVALLPQPSDHDLSSIYFHSDTIYRHNVLKVPYTTYDCRQDSDTLNPRTTRRDFMCLAAHGGHDDPGTANPGSSGPTQEDLNYVYGRILGIFHANVIYGGGGALDFRRRRFDFLWVRWFTPASSEYPDPWSSRRLDRVKLAPLTKPLSWGFVNPADVLRAAHVIPRFSLGRLYEDKKDKKGKKKEEERVPKPIFSKCAQDEQDWAEYYVNRFVDRDMVMRFHRGFAVGHCYSRGKPGVPQNPTGDQDVSMEVDGQSETGTPMVEEPYPSFDDGSDEEEPSDMEDWELEGDSGEESEGFYASEPDSEEEPDIYPL</sequence>
<feature type="region of interest" description="Disordered" evidence="1">
    <location>
        <begin position="1089"/>
        <end position="1171"/>
    </location>
</feature>
<evidence type="ECO:0000313" key="3">
    <source>
        <dbReference type="Proteomes" id="UP000298030"/>
    </source>
</evidence>
<dbReference type="EMBL" id="QPFP01000013">
    <property type="protein sequence ID" value="TEB32984.1"/>
    <property type="molecule type" value="Genomic_DNA"/>
</dbReference>
<gene>
    <name evidence="2" type="ORF">FA13DRAFT_1627246</name>
</gene>
<name>A0A4Y7TG93_COPMI</name>
<feature type="region of interest" description="Disordered" evidence="1">
    <location>
        <begin position="1"/>
        <end position="27"/>
    </location>
</feature>
<accession>A0A4Y7TG93</accession>
<dbReference type="OrthoDB" id="2687259at2759"/>
<dbReference type="STRING" id="71717.A0A4Y7TG93"/>
<dbReference type="Pfam" id="PF18759">
    <property type="entry name" value="Plavaka"/>
    <property type="match status" value="1"/>
</dbReference>
<protein>
    <submittedName>
        <fullName evidence="2">Uncharacterized protein</fullName>
    </submittedName>
</protein>
<feature type="compositionally biased region" description="Acidic residues" evidence="1">
    <location>
        <begin position="1129"/>
        <end position="1153"/>
    </location>
</feature>
<evidence type="ECO:0000256" key="1">
    <source>
        <dbReference type="SAM" id="MobiDB-lite"/>
    </source>
</evidence>
<feature type="compositionally biased region" description="Acidic residues" evidence="1">
    <location>
        <begin position="1160"/>
        <end position="1171"/>
    </location>
</feature>
<dbReference type="AlphaFoldDB" id="A0A4Y7TG93"/>
<feature type="compositionally biased region" description="Pro residues" evidence="1">
    <location>
        <begin position="8"/>
        <end position="17"/>
    </location>
</feature>
<evidence type="ECO:0000313" key="2">
    <source>
        <dbReference type="EMBL" id="TEB32984.1"/>
    </source>
</evidence>